<feature type="region of interest" description="Disordered" evidence="2">
    <location>
        <begin position="195"/>
        <end position="220"/>
    </location>
</feature>
<organism evidence="5 6">
    <name type="scientific">Basidiobolus ranarum</name>
    <dbReference type="NCBI Taxonomy" id="34480"/>
    <lineage>
        <taxon>Eukaryota</taxon>
        <taxon>Fungi</taxon>
        <taxon>Fungi incertae sedis</taxon>
        <taxon>Zoopagomycota</taxon>
        <taxon>Entomophthoromycotina</taxon>
        <taxon>Basidiobolomycetes</taxon>
        <taxon>Basidiobolales</taxon>
        <taxon>Basidiobolaceae</taxon>
        <taxon>Basidiobolus</taxon>
    </lineage>
</organism>
<reference evidence="5 6" key="1">
    <citation type="submission" date="2023-04" db="EMBL/GenBank/DDBJ databases">
        <title>Genome of Basidiobolus ranarum AG-B5.</title>
        <authorList>
            <person name="Stajich J.E."/>
            <person name="Carter-House D."/>
            <person name="Gryganskyi A."/>
        </authorList>
    </citation>
    <scope>NUCLEOTIDE SEQUENCE [LARGE SCALE GENOMIC DNA]</scope>
    <source>
        <strain evidence="5 6">AG-B5</strain>
    </source>
</reference>
<feature type="compositionally biased region" description="Polar residues" evidence="2">
    <location>
        <begin position="202"/>
        <end position="220"/>
    </location>
</feature>
<feature type="chain" id="PRO_5045674052" description="Yeast cell wall synthesis Kre9/Knh1-like N-terminal domain-containing protein" evidence="3">
    <location>
        <begin position="19"/>
        <end position="243"/>
    </location>
</feature>
<dbReference type="InterPro" id="IPR052982">
    <property type="entry name" value="SRP1/TIP1-like"/>
</dbReference>
<dbReference type="Pfam" id="PF10342">
    <property type="entry name" value="Kre9_KNH"/>
    <property type="match status" value="1"/>
</dbReference>
<feature type="compositionally biased region" description="Low complexity" evidence="2">
    <location>
        <begin position="123"/>
        <end position="157"/>
    </location>
</feature>
<accession>A0ABR2VVY7</accession>
<keyword evidence="6" id="KW-1185">Reference proteome</keyword>
<dbReference type="PANTHER" id="PTHR40633">
    <property type="entry name" value="MATRIX PROTEIN, PUTATIVE (AFU_ORTHOLOGUE AFUA_8G05410)-RELATED"/>
    <property type="match status" value="1"/>
</dbReference>
<evidence type="ECO:0000313" key="5">
    <source>
        <dbReference type="EMBL" id="KAK9704493.1"/>
    </source>
</evidence>
<gene>
    <name evidence="5" type="ORF">K7432_010162</name>
</gene>
<dbReference type="PANTHER" id="PTHR40633:SF1">
    <property type="entry name" value="GPI ANCHORED SERINE-THREONINE RICH PROTEIN (AFU_ORTHOLOGUE AFUA_1G03630)"/>
    <property type="match status" value="1"/>
</dbReference>
<feature type="region of interest" description="Disordered" evidence="2">
    <location>
        <begin position="120"/>
        <end position="157"/>
    </location>
</feature>
<evidence type="ECO:0000256" key="2">
    <source>
        <dbReference type="SAM" id="MobiDB-lite"/>
    </source>
</evidence>
<evidence type="ECO:0000256" key="3">
    <source>
        <dbReference type="SAM" id="SignalP"/>
    </source>
</evidence>
<evidence type="ECO:0000256" key="1">
    <source>
        <dbReference type="ARBA" id="ARBA00022729"/>
    </source>
</evidence>
<feature type="signal peptide" evidence="3">
    <location>
        <begin position="1"/>
        <end position="18"/>
    </location>
</feature>
<comment type="caution">
    <text evidence="5">The sequence shown here is derived from an EMBL/GenBank/DDBJ whole genome shotgun (WGS) entry which is preliminary data.</text>
</comment>
<feature type="domain" description="Yeast cell wall synthesis Kre9/Knh1-like N-terminal" evidence="4">
    <location>
        <begin position="25"/>
        <end position="115"/>
    </location>
</feature>
<evidence type="ECO:0000313" key="6">
    <source>
        <dbReference type="Proteomes" id="UP001479436"/>
    </source>
</evidence>
<sequence>MFSKSLVGLALLATSVVADYSITGPVEGTEWKAGSKVTITWITDSNQPATPAKIDLDLMSGIPSQLQLKTTIASGVDSSAGKYEWTVPADVAGGTDYTVRAGNGGEVKYSHYFGVTQGQTTPSSASSVAASSSASPSGSASASASASGSASSGTASASASSAASKSSAASISSVASTNATSTASVSKATTALTTSVKTTASQNTVPISQPSTTTKPATNGSANLSATGFLVAIPALLMAYMRQ</sequence>
<evidence type="ECO:0000259" key="4">
    <source>
        <dbReference type="Pfam" id="PF10342"/>
    </source>
</evidence>
<dbReference type="InterPro" id="IPR018466">
    <property type="entry name" value="Kre9/Knh1-like_N"/>
</dbReference>
<keyword evidence="1 3" id="KW-0732">Signal</keyword>
<dbReference type="EMBL" id="JASJQH010007554">
    <property type="protein sequence ID" value="KAK9704493.1"/>
    <property type="molecule type" value="Genomic_DNA"/>
</dbReference>
<proteinExistence type="predicted"/>
<protein>
    <recommendedName>
        <fullName evidence="4">Yeast cell wall synthesis Kre9/Knh1-like N-terminal domain-containing protein</fullName>
    </recommendedName>
</protein>
<name>A0ABR2VVY7_9FUNG</name>
<dbReference type="Proteomes" id="UP001479436">
    <property type="component" value="Unassembled WGS sequence"/>
</dbReference>